<evidence type="ECO:0000256" key="10">
    <source>
        <dbReference type="SAM" id="MobiDB-lite"/>
    </source>
</evidence>
<evidence type="ECO:0000256" key="5">
    <source>
        <dbReference type="ARBA" id="ARBA00022884"/>
    </source>
</evidence>
<evidence type="ECO:0000313" key="12">
    <source>
        <dbReference type="EMBL" id="VIO96014.1"/>
    </source>
</evidence>
<protein>
    <submittedName>
        <fullName evidence="11">Bm3901</fullName>
    </submittedName>
    <submittedName>
        <fullName evidence="12 14">Signal recognition particle 19 kDa protein, putative</fullName>
    </submittedName>
</protein>
<dbReference type="GO" id="GO:0006617">
    <property type="term" value="P:SRP-dependent cotranslational protein targeting to membrane, signal sequence recognition"/>
    <property type="evidence" value="ECO:0007669"/>
    <property type="project" value="TreeGrafter"/>
</dbReference>
<keyword evidence="8" id="KW-0687">Ribonucleoprotein</keyword>
<dbReference type="STRING" id="6279.A0A0K0JCC0"/>
<sequence length="146" mass="16233">MAVQYKTKALSDECRWICIYPLYMNSRKTVAQGRRVSKNKAVDSPTAQEIFDILSNAGLKVKLEKQKMHPLDPNRDANSQGRVRVQLHNDDGSLCDQKFPTRMSLMLYACEMVPKLKTRQFGGGATSQPSSGGGIGGGKTNKKKKR</sequence>
<dbReference type="Gene3D" id="3.30.56.30">
    <property type="entry name" value="Signal recognition particle, SRP19-like subunit"/>
    <property type="match status" value="1"/>
</dbReference>
<accession>A0A0K0JCC0</accession>
<proteinExistence type="inferred from homology"/>
<dbReference type="OrthoDB" id="2190947at2759"/>
<dbReference type="RefSeq" id="XP_001899803.1">
    <property type="nucleotide sequence ID" value="XM_001899768.1"/>
</dbReference>
<dbReference type="GeneID" id="6103229"/>
<feature type="region of interest" description="Disordered" evidence="10">
    <location>
        <begin position="120"/>
        <end position="146"/>
    </location>
</feature>
<reference evidence="12" key="3">
    <citation type="submission" date="2019-04" db="EMBL/GenBank/DDBJ databases">
        <authorList>
            <person name="Howe K."/>
            <person name="Paulini M."/>
            <person name="Williams G."/>
        </authorList>
    </citation>
    <scope>NUCLEOTIDE SEQUENCE [LARGE SCALE GENOMIC DNA]</scope>
    <source>
        <strain evidence="12">FR3</strain>
    </source>
</reference>
<dbReference type="PANTHER" id="PTHR17453:SF0">
    <property type="entry name" value="SIGNAL RECOGNITION PARTICLE 19 KDA PROTEIN"/>
    <property type="match status" value="1"/>
</dbReference>
<feature type="compositionally biased region" description="Gly residues" evidence="10">
    <location>
        <begin position="121"/>
        <end position="139"/>
    </location>
</feature>
<organism evidence="11">
    <name type="scientific">Brugia malayi</name>
    <name type="common">Filarial nematode worm</name>
    <dbReference type="NCBI Taxonomy" id="6279"/>
    <lineage>
        <taxon>Eukaryota</taxon>
        <taxon>Metazoa</taxon>
        <taxon>Ecdysozoa</taxon>
        <taxon>Nematoda</taxon>
        <taxon>Chromadorea</taxon>
        <taxon>Rhabditida</taxon>
        <taxon>Spirurina</taxon>
        <taxon>Spiruromorpha</taxon>
        <taxon>Filarioidea</taxon>
        <taxon>Onchocercidae</taxon>
        <taxon>Brugia</taxon>
    </lineage>
</organism>
<evidence type="ECO:0000313" key="11">
    <source>
        <dbReference type="EMBL" id="CTP81817.1"/>
    </source>
</evidence>
<comment type="subcellular location">
    <subcellularLocation>
        <location evidence="1">Cytoplasm</location>
    </subcellularLocation>
    <subcellularLocation>
        <location evidence="2">Nucleus</location>
        <location evidence="2">Nucleolus</location>
    </subcellularLocation>
</comment>
<dbReference type="EMBL" id="CAAKNF010000194">
    <property type="protein sequence ID" value="VIO96014.1"/>
    <property type="molecule type" value="Genomic_DNA"/>
</dbReference>
<dbReference type="WBParaSite" id="Bm3901.1">
    <property type="protein sequence ID" value="Bm3901.1"/>
    <property type="gene ID" value="WBGene00224162"/>
</dbReference>
<reference evidence="11" key="2">
    <citation type="submission" date="2012-12" db="EMBL/GenBank/DDBJ databases">
        <authorList>
            <person name="Gao Y.W."/>
            <person name="Fan S.T."/>
            <person name="Sun H.T."/>
            <person name="Wang Z."/>
            <person name="Gao X.L."/>
            <person name="Li Y.G."/>
            <person name="Wang T.C."/>
            <person name="Zhang K."/>
            <person name="Xu W.W."/>
            <person name="Yu Z.J."/>
            <person name="Xia X.Z."/>
        </authorList>
    </citation>
    <scope>NUCLEOTIDE SEQUENCE</scope>
    <source>
        <strain evidence="11">FR3</strain>
    </source>
</reference>
<accession>A0A4E9FI04</accession>
<evidence type="ECO:0000313" key="15">
    <source>
        <dbReference type="WormBase" id="Bm3901"/>
    </source>
</evidence>
<evidence type="ECO:0000256" key="4">
    <source>
        <dbReference type="ARBA" id="ARBA00022490"/>
    </source>
</evidence>
<dbReference type="FunCoup" id="A0A0K0JCC0">
    <property type="interactions" value="1892"/>
</dbReference>
<comment type="similarity">
    <text evidence="3">Belongs to the SRP19 family.</text>
</comment>
<evidence type="ECO:0000256" key="8">
    <source>
        <dbReference type="ARBA" id="ARBA00023274"/>
    </source>
</evidence>
<keyword evidence="5" id="KW-0694">RNA-binding</keyword>
<evidence type="ECO:0000313" key="14">
    <source>
        <dbReference type="WBParaSite" id="Bm3901.1"/>
    </source>
</evidence>
<dbReference type="OMA" id="ERTKCYP"/>
<dbReference type="WormBase" id="Bm3901">
    <property type="protein sequence ID" value="BM03531"/>
    <property type="gene ID" value="WBGene00224162"/>
</dbReference>
<reference evidence="11 13" key="1">
    <citation type="journal article" date="2007" name="Science">
        <title>Draft genome of the filarial nematode parasite Brugia malayi.</title>
        <authorList>
            <person name="Ghedin E."/>
            <person name="Wang S."/>
            <person name="Spiro D."/>
            <person name="Caler E."/>
            <person name="Zhao Q."/>
            <person name="Crabtree J."/>
            <person name="Allen J.E."/>
            <person name="Delcher A.L."/>
            <person name="Guiliano D.B."/>
            <person name="Miranda-Saavedra D."/>
            <person name="Angiuoli S.V."/>
            <person name="Creasy T."/>
            <person name="Amedeo P."/>
            <person name="Haas B."/>
            <person name="El-Sayed N.M."/>
            <person name="Wortman J.R."/>
            <person name="Feldblyum T."/>
            <person name="Tallon L."/>
            <person name="Schatz M."/>
            <person name="Shumway M."/>
            <person name="Koo H."/>
            <person name="Salzberg S.L."/>
            <person name="Schobel S."/>
            <person name="Pertea M."/>
            <person name="Pop M."/>
            <person name="White O."/>
            <person name="Barton G.J."/>
            <person name="Carlow C.K."/>
            <person name="Crawford M.J."/>
            <person name="Daub J."/>
            <person name="Dimmic M.W."/>
            <person name="Estes C.F."/>
            <person name="Foster J.M."/>
            <person name="Ganatra M."/>
            <person name="Gregory W.F."/>
            <person name="Johnson N.M."/>
            <person name="Jin J."/>
            <person name="Komuniecki R."/>
            <person name="Korf I."/>
            <person name="Kumar S."/>
            <person name="Laney S."/>
            <person name="Li B.W."/>
            <person name="Li W."/>
            <person name="Lindblom T.H."/>
            <person name="Lustigman S."/>
            <person name="Ma D."/>
            <person name="Maina C.V."/>
            <person name="Martin D.M."/>
            <person name="McCarter J.P."/>
            <person name="McReynolds L."/>
            <person name="Mitreva M."/>
            <person name="Nutman T.B."/>
            <person name="Parkinson J."/>
            <person name="Peregrin-Alvarez J.M."/>
            <person name="Poole C."/>
            <person name="Ren Q."/>
            <person name="Saunders L."/>
            <person name="Sluder A.E."/>
            <person name="Smith K."/>
            <person name="Stanke M."/>
            <person name="Unnasch T.R."/>
            <person name="Ware J."/>
            <person name="Wei A.D."/>
            <person name="Weil G."/>
            <person name="Williams D.J."/>
            <person name="Zhang Y."/>
            <person name="Williams S.A."/>
            <person name="Fraser-Liggett C."/>
            <person name="Slatko B."/>
            <person name="Blaxter M.L."/>
            <person name="Scott A.L."/>
        </authorList>
    </citation>
    <scope>NUCLEOTIDE SEQUENCE</scope>
    <source>
        <strain evidence="11 13">FR3</strain>
    </source>
</reference>
<dbReference type="CTD" id="6103229"/>
<dbReference type="SUPFAM" id="SSF69695">
    <property type="entry name" value="SRP19"/>
    <property type="match status" value="1"/>
</dbReference>
<dbReference type="GO" id="GO:0005786">
    <property type="term" value="C:signal recognition particle, endoplasmic reticulum targeting"/>
    <property type="evidence" value="ECO:0007669"/>
    <property type="project" value="UniProtKB-KW"/>
</dbReference>
<dbReference type="InterPro" id="IPR002778">
    <property type="entry name" value="Signal_recog_particle_SRP19"/>
</dbReference>
<dbReference type="InterPro" id="IPR036521">
    <property type="entry name" value="SRP19-like_sf"/>
</dbReference>
<dbReference type="Pfam" id="PF01922">
    <property type="entry name" value="SRP19"/>
    <property type="match status" value="1"/>
</dbReference>
<keyword evidence="7" id="KW-0539">Nucleus</keyword>
<evidence type="ECO:0000313" key="13">
    <source>
        <dbReference type="Proteomes" id="UP000006672"/>
    </source>
</evidence>
<evidence type="ECO:0000256" key="1">
    <source>
        <dbReference type="ARBA" id="ARBA00004496"/>
    </source>
</evidence>
<comment type="function">
    <text evidence="9">Component of the signal recognition particle (SRP) complex, a ribonucleoprotein complex that mediates the cotranslational targeting of secretory and membrane proteins to the endoplasmic reticulum (ER). Binds directly to 7SL RNA. Mediates binding of SRP54 to the SRP complex.</text>
</comment>
<keyword evidence="13" id="KW-1185">Reference proteome</keyword>
<evidence type="ECO:0000256" key="3">
    <source>
        <dbReference type="ARBA" id="ARBA00008910"/>
    </source>
</evidence>
<reference evidence="14" key="4">
    <citation type="submission" date="2019-12" db="UniProtKB">
        <authorList>
            <consortium name="WormBaseParasite"/>
        </authorList>
    </citation>
    <scope>IDENTIFICATION</scope>
</reference>
<evidence type="ECO:0000256" key="7">
    <source>
        <dbReference type="ARBA" id="ARBA00023242"/>
    </source>
</evidence>
<evidence type="ECO:0000256" key="6">
    <source>
        <dbReference type="ARBA" id="ARBA00023135"/>
    </source>
</evidence>
<dbReference type="PANTHER" id="PTHR17453">
    <property type="entry name" value="SIGNAL RECOGNITION PARTICLE 19 KD PROTEIN"/>
    <property type="match status" value="1"/>
</dbReference>
<dbReference type="EMBL" id="LN857024">
    <property type="protein sequence ID" value="CTP81817.1"/>
    <property type="molecule type" value="Genomic_DNA"/>
</dbReference>
<name>A0A0K0JCC0_BRUMA</name>
<keyword evidence="4" id="KW-0963">Cytoplasm</keyword>
<dbReference type="GO" id="GO:0005730">
    <property type="term" value="C:nucleolus"/>
    <property type="evidence" value="ECO:0007669"/>
    <property type="project" value="UniProtKB-SubCell"/>
</dbReference>
<keyword evidence="6" id="KW-0733">Signal recognition particle</keyword>
<dbReference type="AlphaFoldDB" id="A0A0K0JCC0"/>
<dbReference type="KEGG" id="bmy:BM_BM3901"/>
<dbReference type="FunFam" id="3.30.56.30:FF:000002">
    <property type="entry name" value="Signal recognition particle 19kDa"/>
    <property type="match status" value="1"/>
</dbReference>
<dbReference type="GO" id="GO:0008312">
    <property type="term" value="F:7S RNA binding"/>
    <property type="evidence" value="ECO:0007669"/>
    <property type="project" value="InterPro"/>
</dbReference>
<dbReference type="Proteomes" id="UP000006672">
    <property type="component" value="Unassembled WGS sequence"/>
</dbReference>
<gene>
    <name evidence="11 14 15" type="ORF">Bm3901</name>
    <name evidence="12" type="ORF">BM_BM3901</name>
    <name evidence="11" type="ORF">BM_Bm3901</name>
</gene>
<evidence type="ECO:0000256" key="9">
    <source>
        <dbReference type="ARBA" id="ARBA00045518"/>
    </source>
</evidence>
<evidence type="ECO:0000256" key="2">
    <source>
        <dbReference type="ARBA" id="ARBA00004604"/>
    </source>
</evidence>